<sequence>MRGTRLLAATLIAFAAAPLAAQPAGDARAAVTAEVTAEITAKVIGAVDAFFEALRNPDKTALARRMDPRGTIFIHDRRDPAAPRIVTRAAADHLAGWEKSPPGTDEYMRYDTVLVDGDMAQVWGPYVFLVDGQPTHCGINSMSLARLAEGWRVTNTTFTMSALDECEALGAPEVPAK</sequence>
<comment type="caution">
    <text evidence="2">The sequence shown here is derived from an EMBL/GenBank/DDBJ whole genome shotgun (WGS) entry which is preliminary data.</text>
</comment>
<protein>
    <recommendedName>
        <fullName evidence="4">DUF4440 domain-containing protein</fullName>
    </recommendedName>
</protein>
<evidence type="ECO:0000313" key="3">
    <source>
        <dbReference type="Proteomes" id="UP000027866"/>
    </source>
</evidence>
<feature type="chain" id="PRO_5001696893" description="DUF4440 domain-containing protein" evidence="1">
    <location>
        <begin position="22"/>
        <end position="177"/>
    </location>
</feature>
<dbReference type="RefSeq" id="WP_034906208.1">
    <property type="nucleotide sequence ID" value="NZ_CP017057.1"/>
</dbReference>
<reference evidence="2 3" key="1">
    <citation type="submission" date="2014-04" db="EMBL/GenBank/DDBJ databases">
        <title>A comprehensive comparison of genomes of Erythrobacter spp. Strains.</title>
        <authorList>
            <person name="Zheng Q."/>
        </authorList>
    </citation>
    <scope>NUCLEOTIDE SEQUENCE [LARGE SCALE GENOMIC DNA]</scope>
    <source>
        <strain evidence="2 3">DSM 8509</strain>
    </source>
</reference>
<evidence type="ECO:0008006" key="4">
    <source>
        <dbReference type="Google" id="ProtNLM"/>
    </source>
</evidence>
<dbReference type="AlphaFoldDB" id="A0A074M955"/>
<dbReference type="KEGG" id="elq:Ga0102493_111660"/>
<keyword evidence="3" id="KW-1185">Reference proteome</keyword>
<gene>
    <name evidence="2" type="ORF">EH32_02880</name>
</gene>
<dbReference type="EMBL" id="JMIX01000013">
    <property type="protein sequence ID" value="KEO89949.1"/>
    <property type="molecule type" value="Genomic_DNA"/>
</dbReference>
<dbReference type="OrthoDB" id="117186at2"/>
<dbReference type="Gene3D" id="3.10.450.50">
    <property type="match status" value="1"/>
</dbReference>
<dbReference type="InterPro" id="IPR032710">
    <property type="entry name" value="NTF2-like_dom_sf"/>
</dbReference>
<evidence type="ECO:0000313" key="2">
    <source>
        <dbReference type="EMBL" id="KEO89949.1"/>
    </source>
</evidence>
<name>A0A074M955_9SPHN</name>
<dbReference type="SUPFAM" id="SSF54427">
    <property type="entry name" value="NTF2-like"/>
    <property type="match status" value="1"/>
</dbReference>
<proteinExistence type="predicted"/>
<organism evidence="2 3">
    <name type="scientific">Erythrobacter litoralis</name>
    <dbReference type="NCBI Taxonomy" id="39960"/>
    <lineage>
        <taxon>Bacteria</taxon>
        <taxon>Pseudomonadati</taxon>
        <taxon>Pseudomonadota</taxon>
        <taxon>Alphaproteobacteria</taxon>
        <taxon>Sphingomonadales</taxon>
        <taxon>Erythrobacteraceae</taxon>
        <taxon>Erythrobacter/Porphyrobacter group</taxon>
        <taxon>Erythrobacter</taxon>
    </lineage>
</organism>
<keyword evidence="1" id="KW-0732">Signal</keyword>
<evidence type="ECO:0000256" key="1">
    <source>
        <dbReference type="SAM" id="SignalP"/>
    </source>
</evidence>
<feature type="signal peptide" evidence="1">
    <location>
        <begin position="1"/>
        <end position="21"/>
    </location>
</feature>
<dbReference type="Proteomes" id="UP000027866">
    <property type="component" value="Unassembled WGS sequence"/>
</dbReference>
<accession>A0A074M955</accession>
<dbReference type="PATRIC" id="fig|39960.10.peg.742"/>